<protein>
    <recommendedName>
        <fullName evidence="1">Anti-bacteriophage protein A/HamA C-terminal domain-containing protein</fullName>
    </recommendedName>
</protein>
<proteinExistence type="predicted"/>
<gene>
    <name evidence="2" type="ORF">MARSALSMR5_01066</name>
</gene>
<sequence>MANLESVITQNYTDIKNSTLIELKAPESFKNISSEGLIVKNKFFYPALAANAMPNIDNFLKLLNGSIRRFSLSAKELKEHREYTLQGDDIKAEEINSRGRKRFVKYAAEAAKRAGEIGELTLFIILEAYLEAPKIASKMRLKTSDSMHVHGSDALHATLGENDILTVILGESKFHKQASNARKDAIESIRGCISDYLKLGKEIEIIEANIDQELLDEELRNRILEYFGTFNPKNNYVKKSFAILLGYDRKSLYKGLSDIPDINERKVELEKRYLEHAESSVQDFFELLKLEDESYFKQVEFVYILLPFPDIRIIKEQFYKIAGLEKPEE</sequence>
<name>A0A1W6K6Z9_9GAMM</name>
<dbReference type="Proteomes" id="UP000193100">
    <property type="component" value="Chromosome"/>
</dbReference>
<reference evidence="2 3" key="1">
    <citation type="submission" date="2017-04" db="EMBL/GenBank/DDBJ databases">
        <title>Genome Sequence of Marinobacter salarius strain SMR5 Isolated from a culture of the Diatom Skeletonema marinoi.</title>
        <authorList>
            <person name="Topel M."/>
            <person name="Pinder M.I.M."/>
            <person name="Johansson O.N."/>
            <person name="Kourtchenko O."/>
            <person name="Godhe A."/>
            <person name="Clarke A.K."/>
        </authorList>
    </citation>
    <scope>NUCLEOTIDE SEQUENCE [LARGE SCALE GENOMIC DNA]</scope>
    <source>
        <strain evidence="2 3">SMR5</strain>
    </source>
</reference>
<dbReference type="Pfam" id="PF08878">
    <property type="entry name" value="HamA"/>
    <property type="match status" value="1"/>
</dbReference>
<dbReference type="RefSeq" id="WP_085679404.1">
    <property type="nucleotide sequence ID" value="NZ_CP020931.1"/>
</dbReference>
<accession>A0A1W6K6Z9</accession>
<dbReference type="InterPro" id="IPR014976">
    <property type="entry name" value="AbpA_HamA_C"/>
</dbReference>
<evidence type="ECO:0000313" key="3">
    <source>
        <dbReference type="Proteomes" id="UP000193100"/>
    </source>
</evidence>
<organism evidence="2 3">
    <name type="scientific">Marinobacter salarius</name>
    <dbReference type="NCBI Taxonomy" id="1420917"/>
    <lineage>
        <taxon>Bacteria</taxon>
        <taxon>Pseudomonadati</taxon>
        <taxon>Pseudomonadota</taxon>
        <taxon>Gammaproteobacteria</taxon>
        <taxon>Pseudomonadales</taxon>
        <taxon>Marinobacteraceae</taxon>
        <taxon>Marinobacter</taxon>
    </lineage>
</organism>
<feature type="domain" description="Anti-bacteriophage protein A/HamA C-terminal" evidence="1">
    <location>
        <begin position="42"/>
        <end position="321"/>
    </location>
</feature>
<dbReference type="EMBL" id="CP020931">
    <property type="protein sequence ID" value="ARM83160.1"/>
    <property type="molecule type" value="Genomic_DNA"/>
</dbReference>
<evidence type="ECO:0000313" key="2">
    <source>
        <dbReference type="EMBL" id="ARM83160.1"/>
    </source>
</evidence>
<dbReference type="AlphaFoldDB" id="A0A1W6K6Z9"/>
<dbReference type="GeneID" id="77255046"/>
<evidence type="ECO:0000259" key="1">
    <source>
        <dbReference type="Pfam" id="PF08878"/>
    </source>
</evidence>